<reference evidence="1 2" key="1">
    <citation type="submission" date="2016-04" db="EMBL/GenBank/DDBJ databases">
        <authorList>
            <person name="Evans L.H."/>
            <person name="Alamgir A."/>
            <person name="Owens N."/>
            <person name="Weber N.D."/>
            <person name="Virtaneva K."/>
            <person name="Barbian K."/>
            <person name="Babar A."/>
            <person name="Rosenke K."/>
        </authorList>
    </citation>
    <scope>NUCLEOTIDE SEQUENCE [LARGE SCALE GENOMIC DNA]</scope>
    <source>
        <strain evidence="1 2">LMa1</strain>
    </source>
</reference>
<proteinExistence type="predicted"/>
<accession>A0A1B7LFD7</accession>
<organism evidence="1 2">
    <name type="scientific">Desulfotomaculum copahuensis</name>
    <dbReference type="NCBI Taxonomy" id="1838280"/>
    <lineage>
        <taxon>Bacteria</taxon>
        <taxon>Bacillati</taxon>
        <taxon>Bacillota</taxon>
        <taxon>Clostridia</taxon>
        <taxon>Eubacteriales</taxon>
        <taxon>Desulfotomaculaceae</taxon>
        <taxon>Desulfotomaculum</taxon>
    </lineage>
</organism>
<evidence type="ECO:0000313" key="1">
    <source>
        <dbReference type="EMBL" id="OAT82375.1"/>
    </source>
</evidence>
<gene>
    <name evidence="1" type="ORF">A6M21_09550</name>
</gene>
<name>A0A1B7LFD7_9FIRM</name>
<comment type="caution">
    <text evidence="1">The sequence shown here is derived from an EMBL/GenBank/DDBJ whole genome shotgun (WGS) entry which is preliminary data.</text>
</comment>
<dbReference type="Proteomes" id="UP000078532">
    <property type="component" value="Unassembled WGS sequence"/>
</dbReference>
<dbReference type="AlphaFoldDB" id="A0A1B7LFD7"/>
<keyword evidence="2" id="KW-1185">Reference proteome</keyword>
<protein>
    <submittedName>
        <fullName evidence="1">Uncharacterized protein</fullName>
    </submittedName>
</protein>
<sequence>MNLVPEWRQIFTVIIVKRQRLTGTGRIALKSNPAVAAGPVYLLTELEPVLNEKFLDTVALSLYTG</sequence>
<dbReference type="EMBL" id="LYVF01000137">
    <property type="protein sequence ID" value="OAT82375.1"/>
    <property type="molecule type" value="Genomic_DNA"/>
</dbReference>
<evidence type="ECO:0000313" key="2">
    <source>
        <dbReference type="Proteomes" id="UP000078532"/>
    </source>
</evidence>
<dbReference type="RefSeq" id="WP_066667960.1">
    <property type="nucleotide sequence ID" value="NZ_LYVF01000137.1"/>
</dbReference>